<dbReference type="Proteomes" id="UP001470230">
    <property type="component" value="Unassembled WGS sequence"/>
</dbReference>
<name>A0ABR2KZ31_9EUKA</name>
<keyword evidence="2" id="KW-1185">Reference proteome</keyword>
<evidence type="ECO:0000313" key="1">
    <source>
        <dbReference type="EMBL" id="KAK8896370.1"/>
    </source>
</evidence>
<dbReference type="EMBL" id="JAPFFF010000002">
    <property type="protein sequence ID" value="KAK8896370.1"/>
    <property type="molecule type" value="Genomic_DNA"/>
</dbReference>
<sequence>MFSPVGLSGSRCPVCGATGGSPRSYNTCRSASVNTCYASAGACSPLGVDDPVLSAQTDKIIQLRHELRIHNPNNDYNFSQSNYFPPGNFIETSLCDEYPKVINKPSDEKGFKLDRYVPYDHIHADLEACSIKPKPKANSTYVRRGCSSSSNKVNSAISHLDAAKRILSSA</sequence>
<accession>A0ABR2KZ31</accession>
<proteinExistence type="predicted"/>
<comment type="caution">
    <text evidence="1">The sequence shown here is derived from an EMBL/GenBank/DDBJ whole genome shotgun (WGS) entry which is preliminary data.</text>
</comment>
<protein>
    <submittedName>
        <fullName evidence="1">Uncharacterized protein</fullName>
    </submittedName>
</protein>
<evidence type="ECO:0000313" key="2">
    <source>
        <dbReference type="Proteomes" id="UP001470230"/>
    </source>
</evidence>
<gene>
    <name evidence="1" type="ORF">M9Y10_014268</name>
</gene>
<organism evidence="1 2">
    <name type="scientific">Tritrichomonas musculus</name>
    <dbReference type="NCBI Taxonomy" id="1915356"/>
    <lineage>
        <taxon>Eukaryota</taxon>
        <taxon>Metamonada</taxon>
        <taxon>Parabasalia</taxon>
        <taxon>Tritrichomonadida</taxon>
        <taxon>Tritrichomonadidae</taxon>
        <taxon>Tritrichomonas</taxon>
    </lineage>
</organism>
<reference evidence="1 2" key="1">
    <citation type="submission" date="2024-04" db="EMBL/GenBank/DDBJ databases">
        <title>Tritrichomonas musculus Genome.</title>
        <authorList>
            <person name="Alves-Ferreira E."/>
            <person name="Grigg M."/>
            <person name="Lorenzi H."/>
            <person name="Galac M."/>
        </authorList>
    </citation>
    <scope>NUCLEOTIDE SEQUENCE [LARGE SCALE GENOMIC DNA]</scope>
    <source>
        <strain evidence="1 2">EAF2021</strain>
    </source>
</reference>